<dbReference type="PANTHER" id="PTHR10699:SF11">
    <property type="entry name" value="IGLOO, ISOFORM A"/>
    <property type="match status" value="1"/>
</dbReference>
<feature type="compositionally biased region" description="Polar residues" evidence="2">
    <location>
        <begin position="1130"/>
        <end position="1141"/>
    </location>
</feature>
<feature type="region of interest" description="Disordered" evidence="2">
    <location>
        <begin position="266"/>
        <end position="413"/>
    </location>
</feature>
<feature type="region of interest" description="Disordered" evidence="2">
    <location>
        <begin position="777"/>
        <end position="800"/>
    </location>
</feature>
<feature type="region of interest" description="Disordered" evidence="2">
    <location>
        <begin position="218"/>
        <end position="239"/>
    </location>
</feature>
<keyword evidence="1" id="KW-0175">Coiled coil</keyword>
<dbReference type="SMART" id="SM00015">
    <property type="entry name" value="IQ"/>
    <property type="match status" value="3"/>
</dbReference>
<dbReference type="Pfam" id="PF02197">
    <property type="entry name" value="RIIa"/>
    <property type="match status" value="1"/>
</dbReference>
<dbReference type="Gene3D" id="1.20.890.10">
    <property type="entry name" value="cAMP-dependent protein kinase regulatory subunit, dimerization-anchoring domain"/>
    <property type="match status" value="1"/>
</dbReference>
<feature type="domain" description="RIIa" evidence="3">
    <location>
        <begin position="11"/>
        <end position="48"/>
    </location>
</feature>
<feature type="compositionally biased region" description="Polar residues" evidence="2">
    <location>
        <begin position="950"/>
        <end position="959"/>
    </location>
</feature>
<feature type="compositionally biased region" description="Polar residues" evidence="2">
    <location>
        <begin position="1043"/>
        <end position="1052"/>
    </location>
</feature>
<dbReference type="EMBL" id="GBRD01002927">
    <property type="protein sequence ID" value="JAG62894.1"/>
    <property type="molecule type" value="Transcribed_RNA"/>
</dbReference>
<feature type="compositionally biased region" description="Basic and acidic residues" evidence="2">
    <location>
        <begin position="1091"/>
        <end position="1105"/>
    </location>
</feature>
<dbReference type="CDD" id="cd12100">
    <property type="entry name" value="DD_CABYR_SP17"/>
    <property type="match status" value="1"/>
</dbReference>
<feature type="compositionally biased region" description="Polar residues" evidence="2">
    <location>
        <begin position="931"/>
        <end position="943"/>
    </location>
</feature>
<feature type="compositionally biased region" description="Basic and acidic residues" evidence="2">
    <location>
        <begin position="1012"/>
        <end position="1026"/>
    </location>
</feature>
<feature type="region of interest" description="Disordered" evidence="2">
    <location>
        <begin position="482"/>
        <end position="570"/>
    </location>
</feature>
<dbReference type="PANTHER" id="PTHR10699">
    <property type="entry name" value="NEUROMODULIN"/>
    <property type="match status" value="1"/>
</dbReference>
<feature type="region of interest" description="Disordered" evidence="2">
    <location>
        <begin position="582"/>
        <end position="630"/>
    </location>
</feature>
<feature type="region of interest" description="Disordered" evidence="2">
    <location>
        <begin position="847"/>
        <end position="871"/>
    </location>
</feature>
<dbReference type="Pfam" id="PF00612">
    <property type="entry name" value="IQ"/>
    <property type="match status" value="3"/>
</dbReference>
<dbReference type="CDD" id="cd23767">
    <property type="entry name" value="IQCD"/>
    <property type="match status" value="1"/>
</dbReference>
<evidence type="ECO:0000259" key="3">
    <source>
        <dbReference type="SMART" id="SM00394"/>
    </source>
</evidence>
<dbReference type="InterPro" id="IPR000048">
    <property type="entry name" value="IQ_motif_EF-hand-BS"/>
</dbReference>
<feature type="region of interest" description="Disordered" evidence="2">
    <location>
        <begin position="54"/>
        <end position="77"/>
    </location>
</feature>
<name>A0A0K8TBK3_LYGHE</name>
<dbReference type="SUPFAM" id="SSF47391">
    <property type="entry name" value="Dimerization-anchoring domain of cAMP-dependent PK regulatory subunit"/>
    <property type="match status" value="1"/>
</dbReference>
<dbReference type="InterPro" id="IPR003117">
    <property type="entry name" value="cAMP_dep_PK_reg_su_I/II_a/b"/>
</dbReference>
<feature type="region of interest" description="Disordered" evidence="2">
    <location>
        <begin position="651"/>
        <end position="762"/>
    </location>
</feature>
<proteinExistence type="predicted"/>
<dbReference type="InterPro" id="IPR047579">
    <property type="entry name" value="DD_CABYR_SP17"/>
</dbReference>
<dbReference type="PROSITE" id="PS50096">
    <property type="entry name" value="IQ"/>
    <property type="match status" value="3"/>
</dbReference>
<feature type="compositionally biased region" description="Basic and acidic residues" evidence="2">
    <location>
        <begin position="385"/>
        <end position="400"/>
    </location>
</feature>
<feature type="compositionally biased region" description="Acidic residues" evidence="2">
    <location>
        <begin position="588"/>
        <end position="606"/>
    </location>
</feature>
<organism evidence="4">
    <name type="scientific">Lygus hesperus</name>
    <name type="common">Western plant bug</name>
    <dbReference type="NCBI Taxonomy" id="30085"/>
    <lineage>
        <taxon>Eukaryota</taxon>
        <taxon>Metazoa</taxon>
        <taxon>Ecdysozoa</taxon>
        <taxon>Arthropoda</taxon>
        <taxon>Hexapoda</taxon>
        <taxon>Insecta</taxon>
        <taxon>Pterygota</taxon>
        <taxon>Neoptera</taxon>
        <taxon>Paraneoptera</taxon>
        <taxon>Hemiptera</taxon>
        <taxon>Heteroptera</taxon>
        <taxon>Panheteroptera</taxon>
        <taxon>Cimicomorpha</taxon>
        <taxon>Miridae</taxon>
        <taxon>Mirini</taxon>
        <taxon>Lygus</taxon>
    </lineage>
</organism>
<protein>
    <recommendedName>
        <fullName evidence="3">RIIa domain-containing protein</fullName>
    </recommendedName>
</protein>
<feature type="compositionally biased region" description="Basic and acidic residues" evidence="2">
    <location>
        <begin position="331"/>
        <end position="349"/>
    </location>
</feature>
<evidence type="ECO:0000256" key="2">
    <source>
        <dbReference type="SAM" id="MobiDB-lite"/>
    </source>
</evidence>
<feature type="compositionally biased region" description="Polar residues" evidence="2">
    <location>
        <begin position="282"/>
        <end position="308"/>
    </location>
</feature>
<feature type="coiled-coil region" evidence="1">
    <location>
        <begin position="444"/>
        <end position="471"/>
    </location>
</feature>
<feature type="compositionally biased region" description="Polar residues" evidence="2">
    <location>
        <begin position="371"/>
        <end position="383"/>
    </location>
</feature>
<feature type="compositionally biased region" description="Polar residues" evidence="2">
    <location>
        <begin position="355"/>
        <end position="364"/>
    </location>
</feature>
<accession>A0A0K8TBK3</accession>
<feature type="region of interest" description="Disordered" evidence="2">
    <location>
        <begin position="896"/>
        <end position="1143"/>
    </location>
</feature>
<feature type="compositionally biased region" description="Basic and acidic residues" evidence="2">
    <location>
        <begin position="607"/>
        <end position="617"/>
    </location>
</feature>
<feature type="compositionally biased region" description="Polar residues" evidence="2">
    <location>
        <begin position="1078"/>
        <end position="1090"/>
    </location>
</feature>
<feature type="compositionally biased region" description="Basic and acidic residues" evidence="2">
    <location>
        <begin position="665"/>
        <end position="676"/>
    </location>
</feature>
<dbReference type="AlphaFoldDB" id="A0A0K8TBK3"/>
<dbReference type="Gene3D" id="1.20.5.190">
    <property type="match status" value="1"/>
</dbReference>
<feature type="compositionally biased region" description="Basic and acidic residues" evidence="2">
    <location>
        <begin position="981"/>
        <end position="1002"/>
    </location>
</feature>
<dbReference type="GO" id="GO:0005516">
    <property type="term" value="F:calmodulin binding"/>
    <property type="evidence" value="ECO:0007669"/>
    <property type="project" value="TreeGrafter"/>
</dbReference>
<evidence type="ECO:0000256" key="1">
    <source>
        <dbReference type="SAM" id="Coils"/>
    </source>
</evidence>
<feature type="compositionally biased region" description="Low complexity" evidence="2">
    <location>
        <begin position="971"/>
        <end position="980"/>
    </location>
</feature>
<evidence type="ECO:0000313" key="4">
    <source>
        <dbReference type="EMBL" id="JAG62894.1"/>
    </source>
</evidence>
<feature type="compositionally biased region" description="Basic and acidic residues" evidence="2">
    <location>
        <begin position="740"/>
        <end position="749"/>
    </location>
</feature>
<reference evidence="4" key="1">
    <citation type="submission" date="2014-09" db="EMBL/GenBank/DDBJ databases">
        <authorList>
            <person name="Magalhaes I.L.F."/>
            <person name="Oliveira U."/>
            <person name="Santos F.R."/>
            <person name="Vidigal T.H.D.A."/>
            <person name="Brescovit A.D."/>
            <person name="Santos A.J."/>
        </authorList>
    </citation>
    <scope>NUCLEOTIDE SEQUENCE</scope>
</reference>
<dbReference type="SMART" id="SM00394">
    <property type="entry name" value="RIIa"/>
    <property type="match status" value="1"/>
</dbReference>
<sequence length="1175" mass="125914">MAPLMKVGVPDGIGAAMEGLTRAVLEAQPDDIYEFAVKHFEELIAIRKAAQGAGVSPSSTADSTYRVPIVDAPPESSPALSAATISVEKAVEKPPESSDTSYGVEATAVRKLAATTGTVAILGTTAHTPTKENGAVSFTDVHIVGETLKNSQTLPVADETIDIIVAKADEQVVPGDDEKGSNEVDQVKDGIQRSIGSASSDSGRQVPQITETLVASLEGSPVEEMVSRSSPEGVEPISTDLSGIETQITISTDVASDDQIEGCSGLQKVAKPSSDEAKSENNESPSTRTLDNDISSEQMKTNSLSDVSFSDLDEKEAGSAVAEQQPPSESVKTDEPSAESDKSEAELKLVEITPDSLSDSSQQITKEESTSDITTDNQPNIQQGDEERLISTPSDERTTDFEDDDESKRNTAAIKIQSSFRGFKVRKTRSPKHDDDQLEEQLTLSEIEIVKEQVEGIIKEAEETTESLRKTPDIIINHGHQTHTMNTEDDFPAPPDDALLNELQEDDNDKDTQSLNIEPVPYPNGEAVAPVQPIILANTKSDSDEKQSPTENDDTAELARMTADEDLPAPDFELLESSCTEIVTPDKVDDDLQDSTEGDVTLEEDSDKLKELQKPQECDELNPKPAPEVEAEVAATKIQANVRGFLARKQVEQVKQDDGAPSDETGGKNEETKTDDCSSAVEGSQQDETTKEMKPSPAAEDVAGNVAEDLGGLKDETSDADTTQNEVDLCEEQTPLIDLSSDKEIELKTEQSPTPQQHSEEVKAAVAEDVMRAVGQIDEKDSQLPPTLQSETPDLVEPPEGSIAETMFIIDEALDKMSSQSDSISQDTVSQNTVEELLKQHDQILPMKPSIEEDTQDDALAPQDTIDDRMDNEITVDNSIDGDTLIKTLPDVVITPKDAEDERTEVPVIMELLIEPPKALTPDITDRDGNENSSHSIEELSSNQDRESLFPSNDNSSNDLPELSSAEETKGSSTASTTSDSAKEKTSEVSEVSKESESKAATDVDVEEISESEAKKSPEIDEEPKLISEPNIGLEAPKASDIAPTSNESTPVPATGAPDDASSKNDITPSDDAVRSSPGEQSTTYATSAENGKDASGKQDTRDVPEVAATTNGGSAQDMKEIKGDAGTASLKNGSLPNTPSELDEELLNNSATKIQANVRGYLARKKQSPNGSEN</sequence>